<evidence type="ECO:0000256" key="7">
    <source>
        <dbReference type="ARBA" id="ARBA00023002"/>
    </source>
</evidence>
<dbReference type="InterPro" id="IPR016035">
    <property type="entry name" value="Acyl_Trfase/lysoPLipase"/>
</dbReference>
<dbReference type="PROSITE" id="PS52004">
    <property type="entry name" value="KS3_2"/>
    <property type="match status" value="1"/>
</dbReference>
<dbReference type="Pfam" id="PF00550">
    <property type="entry name" value="PP-binding"/>
    <property type="match status" value="1"/>
</dbReference>
<dbReference type="GO" id="GO:0004315">
    <property type="term" value="F:3-oxoacyl-[acyl-carrier-protein] synthase activity"/>
    <property type="evidence" value="ECO:0007669"/>
    <property type="project" value="InterPro"/>
</dbReference>
<evidence type="ECO:0000256" key="3">
    <source>
        <dbReference type="ARBA" id="ARBA00022598"/>
    </source>
</evidence>
<feature type="region of interest" description="N-terminal hotdog fold" evidence="10">
    <location>
        <begin position="975"/>
        <end position="1126"/>
    </location>
</feature>
<dbReference type="Gene3D" id="3.40.50.12780">
    <property type="entry name" value="N-terminal domain of ligase-like"/>
    <property type="match status" value="1"/>
</dbReference>
<dbReference type="InterPro" id="IPR042104">
    <property type="entry name" value="PKS_dehydratase_sf"/>
</dbReference>
<dbReference type="InterPro" id="IPR000873">
    <property type="entry name" value="AMP-dep_synth/lig_dom"/>
</dbReference>
<feature type="domain" description="Carrier" evidence="12">
    <location>
        <begin position="2502"/>
        <end position="2581"/>
    </location>
</feature>
<evidence type="ECO:0000256" key="8">
    <source>
        <dbReference type="ARBA" id="ARBA00023268"/>
    </source>
</evidence>
<dbReference type="SMART" id="SM00826">
    <property type="entry name" value="PKS_DH"/>
    <property type="match status" value="1"/>
</dbReference>
<gene>
    <name evidence="15" type="ORF">NLU13_8185</name>
</gene>
<dbReference type="InterPro" id="IPR032821">
    <property type="entry name" value="PKS_assoc"/>
</dbReference>
<dbReference type="SUPFAM" id="SSF55048">
    <property type="entry name" value="Probable ACP-binding domain of malonyl-CoA ACP transacylase"/>
    <property type="match status" value="1"/>
</dbReference>
<dbReference type="InterPro" id="IPR001242">
    <property type="entry name" value="Condensation_dom"/>
</dbReference>
<dbReference type="Gene3D" id="3.40.50.720">
    <property type="entry name" value="NAD(P)-binding Rossmann-like Domain"/>
    <property type="match status" value="2"/>
</dbReference>
<evidence type="ECO:0000256" key="5">
    <source>
        <dbReference type="ARBA" id="ARBA00022679"/>
    </source>
</evidence>
<dbReference type="CDD" id="cd05930">
    <property type="entry name" value="A_NRPS"/>
    <property type="match status" value="1"/>
</dbReference>
<comment type="similarity">
    <text evidence="9">In the C-terminal section; belongs to the NRP synthetase family.</text>
</comment>
<dbReference type="InterPro" id="IPR016039">
    <property type="entry name" value="Thiolase-like"/>
</dbReference>
<dbReference type="GO" id="GO:0016874">
    <property type="term" value="F:ligase activity"/>
    <property type="evidence" value="ECO:0007669"/>
    <property type="project" value="UniProtKB-KW"/>
</dbReference>
<dbReference type="SMART" id="SM00823">
    <property type="entry name" value="PKS_PP"/>
    <property type="match status" value="2"/>
</dbReference>
<name>A0AA39GBI3_SARSR</name>
<dbReference type="InterPro" id="IPR013120">
    <property type="entry name" value="FAR_NAD-bd"/>
</dbReference>
<dbReference type="NCBIfam" id="TIGR01733">
    <property type="entry name" value="AA-adenyl-dom"/>
    <property type="match status" value="1"/>
</dbReference>
<dbReference type="GO" id="GO:0031177">
    <property type="term" value="F:phosphopantetheine binding"/>
    <property type="evidence" value="ECO:0007669"/>
    <property type="project" value="InterPro"/>
</dbReference>
<dbReference type="InterPro" id="IPR020807">
    <property type="entry name" value="PKS_DH"/>
</dbReference>
<dbReference type="InterPro" id="IPR016036">
    <property type="entry name" value="Malonyl_transacylase_ACP-bd"/>
</dbReference>
<dbReference type="Gene3D" id="1.10.1200.10">
    <property type="entry name" value="ACP-like"/>
    <property type="match status" value="1"/>
</dbReference>
<dbReference type="Pfam" id="PF08659">
    <property type="entry name" value="KR"/>
    <property type="match status" value="1"/>
</dbReference>
<dbReference type="InterPro" id="IPR049551">
    <property type="entry name" value="PKS_DH_C"/>
</dbReference>
<dbReference type="Pfam" id="PF02801">
    <property type="entry name" value="Ketoacyl-synt_C"/>
    <property type="match status" value="1"/>
</dbReference>
<evidence type="ECO:0000259" key="12">
    <source>
        <dbReference type="PROSITE" id="PS50075"/>
    </source>
</evidence>
<dbReference type="InterPro" id="IPR023213">
    <property type="entry name" value="CAT-like_dom_sf"/>
</dbReference>
<dbReference type="InterPro" id="IPR049552">
    <property type="entry name" value="PKS_DH_N"/>
</dbReference>
<dbReference type="InterPro" id="IPR042099">
    <property type="entry name" value="ANL_N_sf"/>
</dbReference>
<dbReference type="CDD" id="cd19532">
    <property type="entry name" value="C_PKS-NRPS"/>
    <property type="match status" value="1"/>
</dbReference>
<dbReference type="GO" id="GO:0006633">
    <property type="term" value="P:fatty acid biosynthetic process"/>
    <property type="evidence" value="ECO:0007669"/>
    <property type="project" value="InterPro"/>
</dbReference>
<dbReference type="InterPro" id="IPR001227">
    <property type="entry name" value="Ac_transferase_dom_sf"/>
</dbReference>
<dbReference type="SUPFAM" id="SSF51735">
    <property type="entry name" value="NAD(P)-binding Rossmann-fold domains"/>
    <property type="match status" value="2"/>
</dbReference>
<dbReference type="Proteomes" id="UP001175261">
    <property type="component" value="Unassembled WGS sequence"/>
</dbReference>
<dbReference type="SUPFAM" id="SSF53335">
    <property type="entry name" value="S-adenosyl-L-methionine-dependent methyltransferases"/>
    <property type="match status" value="1"/>
</dbReference>
<evidence type="ECO:0000259" key="13">
    <source>
        <dbReference type="PROSITE" id="PS52004"/>
    </source>
</evidence>
<dbReference type="PROSITE" id="PS52019">
    <property type="entry name" value="PKS_MFAS_DH"/>
    <property type="match status" value="1"/>
</dbReference>
<dbReference type="Pfam" id="PF00668">
    <property type="entry name" value="Condensation"/>
    <property type="match status" value="1"/>
</dbReference>
<dbReference type="SUPFAM" id="SSF47336">
    <property type="entry name" value="ACP-like"/>
    <property type="match status" value="2"/>
</dbReference>
<evidence type="ECO:0000313" key="16">
    <source>
        <dbReference type="Proteomes" id="UP001175261"/>
    </source>
</evidence>
<dbReference type="GO" id="GO:0004312">
    <property type="term" value="F:fatty acid synthase activity"/>
    <property type="evidence" value="ECO:0007669"/>
    <property type="project" value="TreeGrafter"/>
</dbReference>
<evidence type="ECO:0000256" key="4">
    <source>
        <dbReference type="ARBA" id="ARBA00022603"/>
    </source>
</evidence>
<feature type="compositionally biased region" description="Polar residues" evidence="11">
    <location>
        <begin position="2683"/>
        <end position="2694"/>
    </location>
</feature>
<dbReference type="InterPro" id="IPR020845">
    <property type="entry name" value="AMP-binding_CS"/>
</dbReference>
<dbReference type="InterPro" id="IPR013968">
    <property type="entry name" value="PKS_KR"/>
</dbReference>
<evidence type="ECO:0000256" key="6">
    <source>
        <dbReference type="ARBA" id="ARBA00022737"/>
    </source>
</evidence>
<proteinExistence type="inferred from homology"/>
<reference evidence="15" key="1">
    <citation type="submission" date="2022-10" db="EMBL/GenBank/DDBJ databases">
        <title>Determination and structural analysis of whole genome sequence of Sarocladium strictum F4-1.</title>
        <authorList>
            <person name="Hu L."/>
            <person name="Jiang Y."/>
        </authorList>
    </citation>
    <scope>NUCLEOTIDE SEQUENCE</scope>
    <source>
        <strain evidence="15">F4-1</strain>
    </source>
</reference>
<dbReference type="InterPro" id="IPR018201">
    <property type="entry name" value="Ketoacyl_synth_AS"/>
</dbReference>
<dbReference type="InterPro" id="IPR050091">
    <property type="entry name" value="PKS_NRPS_Biosynth_Enz"/>
</dbReference>
<evidence type="ECO:0000313" key="15">
    <source>
        <dbReference type="EMBL" id="KAK0384096.1"/>
    </source>
</evidence>
<dbReference type="SUPFAM" id="SSF52151">
    <property type="entry name" value="FabD/lysophospholipase-like"/>
    <property type="match status" value="1"/>
</dbReference>
<feature type="region of interest" description="Disordered" evidence="11">
    <location>
        <begin position="2584"/>
        <end position="2611"/>
    </location>
</feature>
<dbReference type="Pfam" id="PF00698">
    <property type="entry name" value="Acyl_transf_1"/>
    <property type="match status" value="1"/>
</dbReference>
<dbReference type="InterPro" id="IPR057326">
    <property type="entry name" value="KR_dom"/>
</dbReference>
<feature type="domain" description="Ketosynthase family 3 (KS3)" evidence="13">
    <location>
        <begin position="7"/>
        <end position="443"/>
    </location>
</feature>
<keyword evidence="5" id="KW-0808">Transferase</keyword>
<dbReference type="SMART" id="SM00827">
    <property type="entry name" value="PKS_AT"/>
    <property type="match status" value="1"/>
</dbReference>
<keyword evidence="1" id="KW-0596">Phosphopantetheine</keyword>
<dbReference type="InterPro" id="IPR036291">
    <property type="entry name" value="NAD(P)-bd_dom_sf"/>
</dbReference>
<evidence type="ECO:0000256" key="11">
    <source>
        <dbReference type="SAM" id="MobiDB-lite"/>
    </source>
</evidence>
<dbReference type="InterPro" id="IPR009081">
    <property type="entry name" value="PP-bd_ACP"/>
</dbReference>
<dbReference type="CDD" id="cd00833">
    <property type="entry name" value="PKS"/>
    <property type="match status" value="1"/>
</dbReference>
<dbReference type="Gene3D" id="3.30.300.30">
    <property type="match status" value="1"/>
</dbReference>
<comment type="caution">
    <text evidence="15">The sequence shown here is derived from an EMBL/GenBank/DDBJ whole genome shotgun (WGS) entry which is preliminary data.</text>
</comment>
<dbReference type="Pfam" id="PF07993">
    <property type="entry name" value="NAD_binding_4"/>
    <property type="match status" value="1"/>
</dbReference>
<keyword evidence="3" id="KW-0436">Ligase</keyword>
<keyword evidence="6" id="KW-0677">Repeat</keyword>
<dbReference type="GO" id="GO:0032259">
    <property type="term" value="P:methylation"/>
    <property type="evidence" value="ECO:0007669"/>
    <property type="project" value="UniProtKB-KW"/>
</dbReference>
<dbReference type="SMART" id="SM00822">
    <property type="entry name" value="PKS_KR"/>
    <property type="match status" value="1"/>
</dbReference>
<dbReference type="InterPro" id="IPR020841">
    <property type="entry name" value="PKS_Beta-ketoAc_synthase_dom"/>
</dbReference>
<dbReference type="PANTHER" id="PTHR43775">
    <property type="entry name" value="FATTY ACID SYNTHASE"/>
    <property type="match status" value="1"/>
</dbReference>
<dbReference type="GO" id="GO:0008168">
    <property type="term" value="F:methyltransferase activity"/>
    <property type="evidence" value="ECO:0007669"/>
    <property type="project" value="UniProtKB-KW"/>
</dbReference>
<dbReference type="InterPro" id="IPR013217">
    <property type="entry name" value="Methyltransf_12"/>
</dbReference>
<dbReference type="PROSITE" id="PS00012">
    <property type="entry name" value="PHOSPHOPANTETHEINE"/>
    <property type="match status" value="1"/>
</dbReference>
<organism evidence="15 16">
    <name type="scientific">Sarocladium strictum</name>
    <name type="common">Black bundle disease fungus</name>
    <name type="synonym">Acremonium strictum</name>
    <dbReference type="NCBI Taxonomy" id="5046"/>
    <lineage>
        <taxon>Eukaryota</taxon>
        <taxon>Fungi</taxon>
        <taxon>Dikarya</taxon>
        <taxon>Ascomycota</taxon>
        <taxon>Pezizomycotina</taxon>
        <taxon>Sordariomycetes</taxon>
        <taxon>Hypocreomycetidae</taxon>
        <taxon>Hypocreales</taxon>
        <taxon>Sarocladiaceae</taxon>
        <taxon>Sarocladium</taxon>
    </lineage>
</organism>
<dbReference type="InterPro" id="IPR010071">
    <property type="entry name" value="AA_adenyl_dom"/>
</dbReference>
<dbReference type="InterPro" id="IPR014043">
    <property type="entry name" value="Acyl_transferase_dom"/>
</dbReference>
<feature type="compositionally biased region" description="Polar residues" evidence="11">
    <location>
        <begin position="2594"/>
        <end position="2608"/>
    </location>
</feature>
<dbReference type="Gene3D" id="3.30.559.10">
    <property type="entry name" value="Chloramphenicol acetyltransferase-like domain"/>
    <property type="match status" value="1"/>
</dbReference>
<dbReference type="SUPFAM" id="SSF53901">
    <property type="entry name" value="Thiolase-like"/>
    <property type="match status" value="1"/>
</dbReference>
<dbReference type="InterPro" id="IPR014030">
    <property type="entry name" value="Ketoacyl_synth_N"/>
</dbReference>
<feature type="domain" description="Carrier" evidence="12">
    <location>
        <begin position="3708"/>
        <end position="3788"/>
    </location>
</feature>
<dbReference type="Pfam" id="PF00109">
    <property type="entry name" value="ketoacyl-synt"/>
    <property type="match status" value="1"/>
</dbReference>
<dbReference type="InterPro" id="IPR029063">
    <property type="entry name" value="SAM-dependent_MTases_sf"/>
</dbReference>
<dbReference type="InterPro" id="IPR014031">
    <property type="entry name" value="Ketoacyl_synth_C"/>
</dbReference>
<dbReference type="Pfam" id="PF00501">
    <property type="entry name" value="AMP-binding"/>
    <property type="match status" value="1"/>
</dbReference>
<dbReference type="EMBL" id="JAPDFR010000008">
    <property type="protein sequence ID" value="KAK0384096.1"/>
    <property type="molecule type" value="Genomic_DNA"/>
</dbReference>
<dbReference type="SUPFAM" id="SSF52777">
    <property type="entry name" value="CoA-dependent acyltransferases"/>
    <property type="match status" value="2"/>
</dbReference>
<dbReference type="PROSITE" id="PS00606">
    <property type="entry name" value="KS3_1"/>
    <property type="match status" value="1"/>
</dbReference>
<dbReference type="PROSITE" id="PS50075">
    <property type="entry name" value="CARRIER"/>
    <property type="match status" value="2"/>
</dbReference>
<feature type="compositionally biased region" description="Low complexity" evidence="11">
    <location>
        <begin position="2648"/>
        <end position="2662"/>
    </location>
</feature>
<accession>A0AA39GBI3</accession>
<dbReference type="PANTHER" id="PTHR43775:SF20">
    <property type="entry name" value="HYBRID PKS-NRPS SYNTHETASE APDA"/>
    <property type="match status" value="1"/>
</dbReference>
<feature type="domain" description="PKS/mFAS DH" evidence="14">
    <location>
        <begin position="975"/>
        <end position="1310"/>
    </location>
</feature>
<feature type="region of interest" description="C-terminal hotdog fold" evidence="10">
    <location>
        <begin position="1150"/>
        <end position="1310"/>
    </location>
</feature>
<dbReference type="InterPro" id="IPR049900">
    <property type="entry name" value="PKS_mFAS_DH"/>
</dbReference>
<dbReference type="Gene3D" id="3.40.366.10">
    <property type="entry name" value="Malonyl-Coenzyme A Acyl Carrier Protein, domain 2"/>
    <property type="match status" value="1"/>
</dbReference>
<sequence>MAKQYAEEPIAIVGSACRFPGGSSSPSKLWELLREPRDVLKEFDPDRLNLARFHHHDGEAHGSTNVTNSSYLLEEDSRVFDAAFFGINPVEAAGMDPQQRALLETVYEAIESAGMTLDQIKGSLTSVHVGVMSYDWTQVQYRDPETVPQYTATGTAASILANRISYIFDLRGPSATIDTACSSSLVALHQAARGLLDGDSEAAVVTGVNLILDPSPYIAESKLHMLSPGSRSRMWDKAADGYARGEGTAALLLKTLSRALADGDHIEGLVRATGVNSDGLSPGITMPVSSSQTALIRHTYRRAGLDPIKDRPQYFECHGTGTPAGDPAEARAVSDAFVAPYIDGATSVDNPLYVGSIKTVIGHLEGCAGLAGVIKVLLAIKNRTIPPNLLFNELNPAVAPYYGPLLIPTKALPWPELPPGTPARASVNSFGFGGTNAHAIIESFEPEDDNAQQTAQPPGALGPLVFSAASGPALLRIVRAHLEHMRAHPELSLGDLSWVLQTRRTTHRVRAHFSGPSREAILESMEDWVSRHEKASSGSIGSQPRLVNPKELPGVLGVFTGQGAQWAAMGRELIAKSPLFRSTIEECEAVLRALPTGDAPTWSLVEELTKDGSSSRLGEAALSQPLCTAVQLGLVDLLTAAGINLDAVVGHSSGEIAAVYASGIITRTGAMQIAYYRGFHARLARGSAGQRGGMMAAGLSLEKATQFCSRPEFSGRLCVAASNAPQSVTLSGDVDAVEEAKQVLDADGVFARMLKVDTAYHSHHMKPCAEPYLKSILACDIQIKQPKPGKCIWNSSVRGNTELLKGDNLSALKGPYWVANMVQTVLFSQAVESSIWHGGPFDVAIEVGPHPALKGPVEQTLKAAYGSVPPYTGTLQRGGSDVQGFSAAIGTVWAQLGPSAIDFSGYHSALSSPPKSSETAAVAHTTTITTTTTTPRTHRRAVIKDLPSYAWDHDKIFWRESASSRRYRTARDDFNALLGRRTPDDNARELRWRNVLRLAELPWLRGHEILGQVLVPGATYVSFAIEACRQLGASVTAGREKDVEVSLLEVENLDIHRPLVVPDTRDGVETLFTARLVDDGPSSALRTGAGSNILRAQFAYYVCVDTASGAMVHTCTGELAVHFRKPTDSSSVPGHNDVLPARDPGRHDDLVAVDWRRIYAFFEGLGLNHQGPLRAIKECSRSFDYATATAVWPHGSLGSPDEGDAMAAIHVHPAMLDVAFQTVLVARAHPSSGQITTALLPSHVDRVRVSPTSIPSLSETDPRVQIESWAGEQSLTALTGDVSVYDAVSGRTLVQAEGLQMRMVGEPDAGHDRPVLGKTIWARDFAVMGGLLQEPARDDADDAELLALNEACDRVALFYAQRLVKDIEASHDDRTTFQPHYQRLLESVDRQLKQTAAGTHPALKREWLADGPAILSEVDAAHPNAVQLQMLHAVGGKYASIIRGEVNQLEVMTKDDLLNRFYMEDLECIRVNQFLASALREITLKYPRCNILEIGAGTGGTTRTALDKIDDAYASYTFTDVSAVFLATAAEKFADQSHKMVFKILDIDDEPVKQGFAPHSYDIVIAANVLHATRDLTRTMRRVRSMLRPGGYLLLFETTGLQTLSIPFIFGGLAGWWVSEEPDRNTGAIVPPLRWDAILQDSGFSGLDMIAYDTGVASRHTTSLLVSQAVNDAVLRLREPLADLEAASPGSEDTLLLIGGKNLVTAKMLAEIQKLLPSAWRRRIQTADSIDAAVVTNIDPGTDVICLQDEDEPVFATTMTPTRLLSLQGLLMKARNLLWVTSASTAKLPVPRATMFHGIARVAAVEMPHLNLQVLGLEAGAAPAMSARHCVEAFLRLRETTGNMTVAGANQHSDEGPPLWAREIEVEVLATGEARIPRVVLDYALNEVYAASKRVVTKPIDGTNVPIRAIPGQTRMILQCADDLGTGRGTEATRVQVKYALHIPARKGDSVYFICGTHTSSASSSSRSTLAISDTNASIVSVAPEHQLTVTSEACTAEMLVRAANRMLVLAVAALAGRKRGQSVLLYGPEESMASELAAELNRQGSRTYFASAAPHAPESWIKVHAQSSKRVMQRAIPRDLALFVDCTAASTLASGVPAAVRDCLPPGCEDWQLDARLLEEFLFGTDEAEMAPILKDVYSHAQKTDVRVPPSLDCDLVEAAALSGVQVSSLAHRRYVTDWQKRESLLVAVPPLDTRGLFRPDRTYLMVGAAGGLGLSICRWMLAKGAKHMVITSRNPKVDPTFLEDAQRADASVRVLAMDVAKKASANEVVALVRATMPPIGGVCNAAMVLSDRLFLDMDVDQLNGTLVPKVDGSEHLDKIFADDPTLDFFIMLSSSASVLGNVGQANYHMANLFMTTLAAARRARGLAGSVVHVGHVTDVGYVATAGRTEQLEELFRTLRLMPLSETDVHHAFAQAIRGGRPGSQVGSPDIIMGIEPPTKPVAAEFAGRTESKIPWLANPRLGHLVPFATLDGDSARQGNNGAGAMGGVLQRVQDADSNEDAVTAVLEAFCAKLESTLQLPPGYAAENASRAAIDLGIDSLVAVEIRTWFLKELGVDVPVVKVLGGDSVLQICTTAAAAIMATTPKSPRETGSKAQPETKSNTSTEASLIISRPSVPVSVSTATVEAPARLVESYHSTSVSDDDSKGSSSSGQNALSSGTSASVAKSDDNPSASEEDEAQVKGQSKRTQQVTTPRPKIIRQERMSRAQARIWFLSKHLQDPAAYNMVFLYRIHGPLNMVRLRHALQVTTHHHECLRMCFYPRVGDGHGMQGLLASSSYELEHIPNANEADLQSAMTRFKTRVWDLEAGRTMGIAVLSRGNEEHDFILGYHHIISDVVGTFVFLQDLDRAYRLQPLAKAGAGSHLDYTAQLLEKEAAGAYDEPLKFWREEFATLPDPLALLPPATVHARPTAQLTGKEKSTHSEYHLLAAETVAAVKATCRRLRISPFHFYLAVLQVFLARSTGAEDVCVGIVDANRGDDDQISRMVGCFINLLPIRGVVSRTASFAAIVRETSRKALAAFSHSGVPFDMLLEAVQAPRWSDGATAPLTQASINYRAAGWGQLPLGADCRMALRLDDGKDVETPYDVSLGLMDLAEGCTIDLHTRAALYGADATREMLQAYVRLVTAFAVEPDMRIDQCSLHEETHVKEARLLGTGPEIDFGWPATLSQRVRDMCLLHATKPAVTDGSESVTYSQLAARVDGLTHALRSMAGTTTGDRVAVLCEPSVDAMIAMLAVLQAGCVYVPLDSSLPAARHAAIIEGCKPVLLLYHAATEQFVLELGTETSIPFPQMSVGDVPEMPSNAHVQCATDAAAPAILLFTSGSTGTPKGILLTQGNFANHIALKTQVLGLGPQDRVLQQSSLGFDMSLIQTFSALANGGRVVIVPSDARRDPVALTSMLRDHGVSLTIATPSEYLSWLHYGGGSLREHSTWRHACMGGELVSTELKRGFARLELQGLRLTNCYGPTEITAAATFQTIDPEEYADGGSDDANDSTEQYQKAQYAVGKALPNYSVCILDSEGRPQPVQHTGEICIGGAGVALGYLNMSDETRAKFITDPMDSGRRLYRTGDKGRLLPDGTLLCFGRVEGDTQIKLRGLRVEIQEIETALLQAADGQLSTVVVSRRGDILVAHATMSPGRTDNLSSDELAAILGRLRLPQYFVPATIVVLSALPTNANGKLDRKAIAALPLPTDDVLTQKDYTNGQEVRQEKMNIREGELRLLWERVLPPATASMGRIVPSSDFFLRGGNSLLLMRLQSAIRESMGVAVSTRALYRASTLASMAEVVNEAREAAAQAVEDPEDIDWVAEAAVPAELKKQVLDILQEPTKATPARKTGSGIDIVLTGATGFLGGRILHMLLQSSVVNRVHCIAVLSDDAYLLPKEERIRSYTGSLADPTLGLNATEHALLSQTADVLIHAGSDGHCLNNYATLRAANVTSTQWLAALALPRAVPLLFVSSYRVALLGGRTAQPAASMATNPPPGDGREGLTSSKWVAEAFLENLAAYYHEQQRQQRDATEQREWKVAVHRPCIVVGEQAPNSDSMNAILRFSLSMRCVPLLKRGKGYIDFTPADGVAAGVAQAALQMAGREDNDASVVAGQVQFKHHSSNTRVPVDGFGAHLEKVYGGRFEELPMREWLERASAAGIDPLITAYLEGVTDTDEEMVFPYLGED</sequence>
<dbReference type="GO" id="GO:0016491">
    <property type="term" value="F:oxidoreductase activity"/>
    <property type="evidence" value="ECO:0007669"/>
    <property type="project" value="UniProtKB-KW"/>
</dbReference>
<keyword evidence="4" id="KW-0489">Methyltransferase</keyword>
<dbReference type="PROSITE" id="PS00455">
    <property type="entry name" value="AMP_BINDING"/>
    <property type="match status" value="1"/>
</dbReference>
<dbReference type="SMART" id="SM00825">
    <property type="entry name" value="PKS_KS"/>
    <property type="match status" value="1"/>
</dbReference>
<keyword evidence="16" id="KW-1185">Reference proteome</keyword>
<evidence type="ECO:0000256" key="1">
    <source>
        <dbReference type="ARBA" id="ARBA00022450"/>
    </source>
</evidence>
<dbReference type="Gene3D" id="3.40.50.150">
    <property type="entry name" value="Vaccinia Virus protein VP39"/>
    <property type="match status" value="1"/>
</dbReference>
<dbReference type="InterPro" id="IPR020806">
    <property type="entry name" value="PKS_PP-bd"/>
</dbReference>
<dbReference type="Gene3D" id="3.10.129.110">
    <property type="entry name" value="Polyketide synthase dehydratase"/>
    <property type="match status" value="1"/>
</dbReference>
<dbReference type="Pfam" id="PF14765">
    <property type="entry name" value="PS-DH"/>
    <property type="match status" value="1"/>
</dbReference>
<dbReference type="Pfam" id="PF08242">
    <property type="entry name" value="Methyltransf_12"/>
    <property type="match status" value="1"/>
</dbReference>
<evidence type="ECO:0000256" key="10">
    <source>
        <dbReference type="PROSITE-ProRule" id="PRU01363"/>
    </source>
</evidence>
<dbReference type="Gene3D" id="3.40.47.10">
    <property type="match status" value="1"/>
</dbReference>
<protein>
    <submittedName>
        <fullName evidence="15">Uncharacterized protein</fullName>
    </submittedName>
</protein>
<keyword evidence="2" id="KW-0597">Phosphoprotein</keyword>
<feature type="active site" description="Proton donor; for dehydratase activity" evidence="10">
    <location>
        <position position="1217"/>
    </location>
</feature>
<feature type="active site" description="Proton acceptor; for dehydratase activity" evidence="10">
    <location>
        <position position="1007"/>
    </location>
</feature>
<dbReference type="InterPro" id="IPR036736">
    <property type="entry name" value="ACP-like_sf"/>
</dbReference>
<evidence type="ECO:0000256" key="2">
    <source>
        <dbReference type="ARBA" id="ARBA00022553"/>
    </source>
</evidence>
<dbReference type="Pfam" id="PF21089">
    <property type="entry name" value="PKS_DH_N"/>
    <property type="match status" value="1"/>
</dbReference>
<evidence type="ECO:0000256" key="9">
    <source>
        <dbReference type="ARBA" id="ARBA00029443"/>
    </source>
</evidence>
<dbReference type="InterPro" id="IPR006162">
    <property type="entry name" value="Ppantetheine_attach_site"/>
</dbReference>
<dbReference type="InterPro" id="IPR045851">
    <property type="entry name" value="AMP-bd_C_sf"/>
</dbReference>
<dbReference type="SUPFAM" id="SSF56801">
    <property type="entry name" value="Acetyl-CoA synthetase-like"/>
    <property type="match status" value="1"/>
</dbReference>
<dbReference type="GO" id="GO:0009403">
    <property type="term" value="P:toxin biosynthetic process"/>
    <property type="evidence" value="ECO:0007669"/>
    <property type="project" value="UniProtKB-ARBA"/>
</dbReference>
<keyword evidence="7" id="KW-0560">Oxidoreductase</keyword>
<feature type="region of interest" description="Disordered" evidence="11">
    <location>
        <begin position="2637"/>
        <end position="2702"/>
    </location>
</feature>
<keyword evidence="8" id="KW-0511">Multifunctional enzyme</keyword>
<dbReference type="Gene3D" id="3.30.559.30">
    <property type="entry name" value="Nonribosomal peptide synthetase, condensation domain"/>
    <property type="match status" value="1"/>
</dbReference>
<evidence type="ECO:0000259" key="14">
    <source>
        <dbReference type="PROSITE" id="PS52019"/>
    </source>
</evidence>
<dbReference type="Pfam" id="PF16197">
    <property type="entry name" value="KAsynt_C_assoc"/>
    <property type="match status" value="1"/>
</dbReference>